<protein>
    <submittedName>
        <fullName evidence="2">Uncharacterized protein</fullName>
    </submittedName>
</protein>
<name>A0A1R1JUI2_ALCXX</name>
<keyword evidence="1" id="KW-0472">Membrane</keyword>
<accession>A0A1R1JUI2</accession>
<evidence type="ECO:0000256" key="1">
    <source>
        <dbReference type="SAM" id="Phobius"/>
    </source>
</evidence>
<comment type="caution">
    <text evidence="2">The sequence shown here is derived from an EMBL/GenBank/DDBJ whole genome shotgun (WGS) entry which is preliminary data.</text>
</comment>
<gene>
    <name evidence="2" type="ORF">BIZ92_10530</name>
</gene>
<dbReference type="OrthoDB" id="8374135at2"/>
<feature type="transmembrane region" description="Helical" evidence="1">
    <location>
        <begin position="239"/>
        <end position="258"/>
    </location>
</feature>
<sequence length="259" mass="29651">MKVDETLRRAYPIWLMKYALKKALARPSPDTIPLAPKSRLVGRNCATTYILGVSVERYWLIDKIDGEQVQLRDLESPGNPVPGSAKLRDMRRANVRVVVYFEQLEWEFNSLYRYAWFAFVGQLRFRATLDNVLQRLANRASLPTLERIHALEVACERASRGEKNLTLRHILPIKGRQHGHPDLPNAFKFHQFVLDSLVHTGEIRELPNDLGNYEILPKALVTLEQYRREERRIKAQSNAAFWTAVAAVIIGAIAAAVIK</sequence>
<dbReference type="Proteomes" id="UP000187251">
    <property type="component" value="Unassembled WGS sequence"/>
</dbReference>
<dbReference type="EMBL" id="MJMN01000013">
    <property type="protein sequence ID" value="OMG88022.1"/>
    <property type="molecule type" value="Genomic_DNA"/>
</dbReference>
<reference evidence="2 3" key="1">
    <citation type="submission" date="2016-09" db="EMBL/GenBank/DDBJ databases">
        <title>Phylogenomics of Achromobacter.</title>
        <authorList>
            <person name="Jeukens J."/>
            <person name="Freschi L."/>
            <person name="Vincent A.T."/>
            <person name="Emond-Rheault J.-G."/>
            <person name="Kukavica-Ibrulj I."/>
            <person name="Charette S.J."/>
            <person name="Levesque R.C."/>
        </authorList>
    </citation>
    <scope>NUCLEOTIDE SEQUENCE [LARGE SCALE GENOMIC DNA]</scope>
    <source>
        <strain evidence="2 3">AUS488</strain>
    </source>
</reference>
<dbReference type="RefSeq" id="WP_076412089.1">
    <property type="nucleotide sequence ID" value="NZ_MJMN01000013.1"/>
</dbReference>
<proteinExistence type="predicted"/>
<dbReference type="AlphaFoldDB" id="A0A1R1JUI2"/>
<organism evidence="2 3">
    <name type="scientific">Alcaligenes xylosoxydans xylosoxydans</name>
    <name type="common">Achromobacter xylosoxidans</name>
    <dbReference type="NCBI Taxonomy" id="85698"/>
    <lineage>
        <taxon>Bacteria</taxon>
        <taxon>Pseudomonadati</taxon>
        <taxon>Pseudomonadota</taxon>
        <taxon>Betaproteobacteria</taxon>
        <taxon>Burkholderiales</taxon>
        <taxon>Alcaligenaceae</taxon>
        <taxon>Achromobacter</taxon>
    </lineage>
</organism>
<keyword evidence="1" id="KW-0812">Transmembrane</keyword>
<keyword evidence="1" id="KW-1133">Transmembrane helix</keyword>
<evidence type="ECO:0000313" key="2">
    <source>
        <dbReference type="EMBL" id="OMG88022.1"/>
    </source>
</evidence>
<evidence type="ECO:0000313" key="3">
    <source>
        <dbReference type="Proteomes" id="UP000187251"/>
    </source>
</evidence>